<dbReference type="Proteomes" id="UP001209878">
    <property type="component" value="Unassembled WGS sequence"/>
</dbReference>
<name>A0AAD9P412_RIDPI</name>
<reference evidence="2" key="1">
    <citation type="journal article" date="2023" name="Mol. Biol. Evol.">
        <title>Third-Generation Sequencing Reveals the Adaptive Role of the Epigenome in Three Deep-Sea Polychaetes.</title>
        <authorList>
            <person name="Perez M."/>
            <person name="Aroh O."/>
            <person name="Sun Y."/>
            <person name="Lan Y."/>
            <person name="Juniper S.K."/>
            <person name="Young C.R."/>
            <person name="Angers B."/>
            <person name="Qian P.Y."/>
        </authorList>
    </citation>
    <scope>NUCLEOTIDE SEQUENCE</scope>
    <source>
        <strain evidence="2">R07B-5</strain>
    </source>
</reference>
<evidence type="ECO:0000256" key="1">
    <source>
        <dbReference type="SAM" id="MobiDB-lite"/>
    </source>
</evidence>
<feature type="region of interest" description="Disordered" evidence="1">
    <location>
        <begin position="1"/>
        <end position="97"/>
    </location>
</feature>
<evidence type="ECO:0000313" key="2">
    <source>
        <dbReference type="EMBL" id="KAK2187756.1"/>
    </source>
</evidence>
<proteinExistence type="predicted"/>
<evidence type="ECO:0000313" key="3">
    <source>
        <dbReference type="Proteomes" id="UP001209878"/>
    </source>
</evidence>
<keyword evidence="3" id="KW-1185">Reference proteome</keyword>
<accession>A0AAD9P412</accession>
<dbReference type="EMBL" id="JAODUO010000155">
    <property type="protein sequence ID" value="KAK2187756.1"/>
    <property type="molecule type" value="Genomic_DNA"/>
</dbReference>
<dbReference type="AlphaFoldDB" id="A0AAD9P412"/>
<gene>
    <name evidence="2" type="ORF">NP493_155g02000</name>
</gene>
<protein>
    <submittedName>
        <fullName evidence="2">Uncharacterized protein</fullName>
    </submittedName>
</protein>
<sequence length="215" mass="24183">MAPVDNNGTHVDCQSETPTRPLPWQPMGMDQLTQCGHQADTGEHSDDSSGSSSLDDSSSDDGRPTPAMEEQQASESDLRVREDEEEDGAKTPNQMSACRFKAPDHYTECSMHNKELNKEDTADCDMWLIKVPYDVRRHFVWLARMGHIAYGIHVYIGHLAYGIHVYIGHLAYGIHVYTGHLAYGIHVYIHHLAYGIHVYIGHLAYDIHVYIGHLA</sequence>
<feature type="compositionally biased region" description="Polar residues" evidence="1">
    <location>
        <begin position="1"/>
        <end position="18"/>
    </location>
</feature>
<organism evidence="2 3">
    <name type="scientific">Ridgeia piscesae</name>
    <name type="common">Tubeworm</name>
    <dbReference type="NCBI Taxonomy" id="27915"/>
    <lineage>
        <taxon>Eukaryota</taxon>
        <taxon>Metazoa</taxon>
        <taxon>Spiralia</taxon>
        <taxon>Lophotrochozoa</taxon>
        <taxon>Annelida</taxon>
        <taxon>Polychaeta</taxon>
        <taxon>Sedentaria</taxon>
        <taxon>Canalipalpata</taxon>
        <taxon>Sabellida</taxon>
        <taxon>Siboglinidae</taxon>
        <taxon>Ridgeia</taxon>
    </lineage>
</organism>
<comment type="caution">
    <text evidence="2">The sequence shown here is derived from an EMBL/GenBank/DDBJ whole genome shotgun (WGS) entry which is preliminary data.</text>
</comment>